<sequence length="110" mass="12276">MQWIPMDTVSMCCLLAAQNPWLLTAVSKFPDSECPKTNGILSSNNSLFLAGSGAHFPAISSSCPSGLRSGRTPKEVKFFLWPLRKKFVHETLLGMYYVRICGNQYTGLEW</sequence>
<accession>A0A167VPY4</accession>
<gene>
    <name evidence="1" type="ORF">FIBSPDRAFT_359826</name>
</gene>
<keyword evidence="2" id="KW-1185">Reference proteome</keyword>
<proteinExistence type="predicted"/>
<evidence type="ECO:0000313" key="1">
    <source>
        <dbReference type="EMBL" id="KZP05246.1"/>
    </source>
</evidence>
<name>A0A167VPY4_9AGAM</name>
<evidence type="ECO:0000313" key="2">
    <source>
        <dbReference type="Proteomes" id="UP000076532"/>
    </source>
</evidence>
<protein>
    <submittedName>
        <fullName evidence="1">Uncharacterized protein</fullName>
    </submittedName>
</protein>
<reference evidence="1 2" key="1">
    <citation type="journal article" date="2016" name="Mol. Biol. Evol.">
        <title>Comparative Genomics of Early-Diverging Mushroom-Forming Fungi Provides Insights into the Origins of Lignocellulose Decay Capabilities.</title>
        <authorList>
            <person name="Nagy L.G."/>
            <person name="Riley R."/>
            <person name="Tritt A."/>
            <person name="Adam C."/>
            <person name="Daum C."/>
            <person name="Floudas D."/>
            <person name="Sun H."/>
            <person name="Yadav J.S."/>
            <person name="Pangilinan J."/>
            <person name="Larsson K.H."/>
            <person name="Matsuura K."/>
            <person name="Barry K."/>
            <person name="Labutti K."/>
            <person name="Kuo R."/>
            <person name="Ohm R.A."/>
            <person name="Bhattacharya S.S."/>
            <person name="Shirouzu T."/>
            <person name="Yoshinaga Y."/>
            <person name="Martin F.M."/>
            <person name="Grigoriev I.V."/>
            <person name="Hibbett D.S."/>
        </authorList>
    </citation>
    <scope>NUCLEOTIDE SEQUENCE [LARGE SCALE GENOMIC DNA]</scope>
    <source>
        <strain evidence="1 2">CBS 109695</strain>
    </source>
</reference>
<organism evidence="1 2">
    <name type="scientific">Athelia psychrophila</name>
    <dbReference type="NCBI Taxonomy" id="1759441"/>
    <lineage>
        <taxon>Eukaryota</taxon>
        <taxon>Fungi</taxon>
        <taxon>Dikarya</taxon>
        <taxon>Basidiomycota</taxon>
        <taxon>Agaricomycotina</taxon>
        <taxon>Agaricomycetes</taxon>
        <taxon>Agaricomycetidae</taxon>
        <taxon>Atheliales</taxon>
        <taxon>Atheliaceae</taxon>
        <taxon>Athelia</taxon>
    </lineage>
</organism>
<dbReference type="EMBL" id="KV417852">
    <property type="protein sequence ID" value="KZP05246.1"/>
    <property type="molecule type" value="Genomic_DNA"/>
</dbReference>
<dbReference type="Proteomes" id="UP000076532">
    <property type="component" value="Unassembled WGS sequence"/>
</dbReference>
<dbReference type="AlphaFoldDB" id="A0A167VPY4"/>